<keyword evidence="7" id="KW-0626">Porin</keyword>
<dbReference type="Pfam" id="PF01389">
    <property type="entry name" value="OmpA_membrane"/>
    <property type="match status" value="1"/>
</dbReference>
<dbReference type="Gene3D" id="2.40.160.20">
    <property type="match status" value="1"/>
</dbReference>
<evidence type="ECO:0000256" key="5">
    <source>
        <dbReference type="ARBA" id="ARBA00022692"/>
    </source>
</evidence>
<evidence type="ECO:0000256" key="10">
    <source>
        <dbReference type="PROSITE-ProRule" id="PRU00473"/>
    </source>
</evidence>
<dbReference type="InterPro" id="IPR006664">
    <property type="entry name" value="OMP_bac"/>
</dbReference>
<evidence type="ECO:0000256" key="11">
    <source>
        <dbReference type="SAM" id="SignalP"/>
    </source>
</evidence>
<comment type="subcellular location">
    <subcellularLocation>
        <location evidence="1">Cell outer membrane</location>
        <topology evidence="1">Multi-pass membrane protein</topology>
    </subcellularLocation>
</comment>
<evidence type="ECO:0000256" key="7">
    <source>
        <dbReference type="ARBA" id="ARBA00023114"/>
    </source>
</evidence>
<evidence type="ECO:0000259" key="12">
    <source>
        <dbReference type="PROSITE" id="PS51123"/>
    </source>
</evidence>
<feature type="domain" description="OmpA-like" evidence="12">
    <location>
        <begin position="246"/>
        <end position="361"/>
    </location>
</feature>
<comment type="similarity">
    <text evidence="2">Belongs to the outer membrane OOP (TC 1.B.6) superfamily. OmpA family.</text>
</comment>
<dbReference type="InterPro" id="IPR011250">
    <property type="entry name" value="OMP/PagP_B-barrel"/>
</dbReference>
<keyword evidence="6" id="KW-0406">Ion transport</keyword>
<dbReference type="Gene3D" id="3.30.1330.60">
    <property type="entry name" value="OmpA-like domain"/>
    <property type="match status" value="1"/>
</dbReference>
<dbReference type="SUPFAM" id="SSF103088">
    <property type="entry name" value="OmpA-like"/>
    <property type="match status" value="1"/>
</dbReference>
<keyword evidence="8 10" id="KW-0472">Membrane</keyword>
<keyword evidence="5" id="KW-0812">Transmembrane</keyword>
<dbReference type="InterPro" id="IPR006665">
    <property type="entry name" value="OmpA-like"/>
</dbReference>
<evidence type="ECO:0000256" key="6">
    <source>
        <dbReference type="ARBA" id="ARBA00023065"/>
    </source>
</evidence>
<dbReference type="Pfam" id="PF00691">
    <property type="entry name" value="OmpA"/>
    <property type="match status" value="1"/>
</dbReference>
<accession>A9L0Y0</accession>
<keyword evidence="11" id="KW-0732">Signal</keyword>
<dbReference type="PROSITE" id="PS51123">
    <property type="entry name" value="OMPA_2"/>
    <property type="match status" value="1"/>
</dbReference>
<dbReference type="EMBL" id="CP000891">
    <property type="protein sequence ID" value="ABX47879.1"/>
    <property type="molecule type" value="Genomic_DNA"/>
</dbReference>
<organism evidence="13 14">
    <name type="scientific">Shewanella baltica (strain OS195)</name>
    <dbReference type="NCBI Taxonomy" id="399599"/>
    <lineage>
        <taxon>Bacteria</taxon>
        <taxon>Pseudomonadati</taxon>
        <taxon>Pseudomonadota</taxon>
        <taxon>Gammaproteobacteria</taxon>
        <taxon>Alteromonadales</taxon>
        <taxon>Shewanellaceae</taxon>
        <taxon>Shewanella</taxon>
    </lineage>
</organism>
<dbReference type="InterPro" id="IPR000498">
    <property type="entry name" value="OmpA-like_TM_dom"/>
</dbReference>
<dbReference type="GO" id="GO:0015288">
    <property type="term" value="F:porin activity"/>
    <property type="evidence" value="ECO:0007669"/>
    <property type="project" value="UniProtKB-KW"/>
</dbReference>
<proteinExistence type="inferred from homology"/>
<keyword evidence="9" id="KW-0998">Cell outer membrane</keyword>
<evidence type="ECO:0000256" key="2">
    <source>
        <dbReference type="ARBA" id="ARBA00005710"/>
    </source>
</evidence>
<protein>
    <submittedName>
        <fullName evidence="13">OmpA/MotB domain protein</fullName>
    </submittedName>
</protein>
<gene>
    <name evidence="13" type="ordered locus">Sbal195_0701</name>
</gene>
<dbReference type="Proteomes" id="UP000000770">
    <property type="component" value="Chromosome"/>
</dbReference>
<dbReference type="CDD" id="cd07185">
    <property type="entry name" value="OmpA_C-like"/>
    <property type="match status" value="1"/>
</dbReference>
<name>A9L0Y0_SHEB9</name>
<evidence type="ECO:0000256" key="9">
    <source>
        <dbReference type="ARBA" id="ARBA00023237"/>
    </source>
</evidence>
<dbReference type="SUPFAM" id="SSF56925">
    <property type="entry name" value="OMPA-like"/>
    <property type="match status" value="1"/>
</dbReference>
<evidence type="ECO:0000256" key="3">
    <source>
        <dbReference type="ARBA" id="ARBA00022448"/>
    </source>
</evidence>
<evidence type="ECO:0000313" key="14">
    <source>
        <dbReference type="Proteomes" id="UP000000770"/>
    </source>
</evidence>
<keyword evidence="3" id="KW-0813">Transport</keyword>
<reference evidence="13 14" key="1">
    <citation type="submission" date="2007-11" db="EMBL/GenBank/DDBJ databases">
        <title>Complete sequence of chromosome of Shewanella baltica OS195.</title>
        <authorList>
            <consortium name="US DOE Joint Genome Institute"/>
            <person name="Copeland A."/>
            <person name="Lucas S."/>
            <person name="Lapidus A."/>
            <person name="Barry K."/>
            <person name="Glavina del Rio T."/>
            <person name="Dalin E."/>
            <person name="Tice H."/>
            <person name="Pitluck S."/>
            <person name="Chain P."/>
            <person name="Malfatti S."/>
            <person name="Shin M."/>
            <person name="Vergez L."/>
            <person name="Schmutz J."/>
            <person name="Larimer F."/>
            <person name="Land M."/>
            <person name="Hauser L."/>
            <person name="Kyrpides N."/>
            <person name="Kim E."/>
            <person name="Brettar I."/>
            <person name="Rodrigues J."/>
            <person name="Konstantinidis K."/>
            <person name="Klappenbach J."/>
            <person name="Hofle M."/>
            <person name="Tiedje J."/>
            <person name="Richardson P."/>
        </authorList>
    </citation>
    <scope>NUCLEOTIDE SEQUENCE [LARGE SCALE GENOMIC DNA]</scope>
    <source>
        <strain evidence="13 14">OS195</strain>
    </source>
</reference>
<evidence type="ECO:0000256" key="4">
    <source>
        <dbReference type="ARBA" id="ARBA00022452"/>
    </source>
</evidence>
<dbReference type="HOGENOM" id="CLU_031536_0_1_6"/>
<dbReference type="PRINTS" id="PR01021">
    <property type="entry name" value="OMPADOMAIN"/>
</dbReference>
<dbReference type="PANTHER" id="PTHR30329:SF21">
    <property type="entry name" value="LIPOPROTEIN YIAD-RELATED"/>
    <property type="match status" value="1"/>
</dbReference>
<dbReference type="PANTHER" id="PTHR30329">
    <property type="entry name" value="STATOR ELEMENT OF FLAGELLAR MOTOR COMPLEX"/>
    <property type="match status" value="1"/>
</dbReference>
<evidence type="ECO:0000256" key="1">
    <source>
        <dbReference type="ARBA" id="ARBA00004571"/>
    </source>
</evidence>
<feature type="signal peptide" evidence="11">
    <location>
        <begin position="1"/>
        <end position="33"/>
    </location>
</feature>
<evidence type="ECO:0000313" key="13">
    <source>
        <dbReference type="EMBL" id="ABX47879.1"/>
    </source>
</evidence>
<dbReference type="InterPro" id="IPR036737">
    <property type="entry name" value="OmpA-like_sf"/>
</dbReference>
<evidence type="ECO:0000256" key="8">
    <source>
        <dbReference type="ARBA" id="ARBA00023136"/>
    </source>
</evidence>
<dbReference type="GO" id="GO:0046930">
    <property type="term" value="C:pore complex"/>
    <property type="evidence" value="ECO:0007669"/>
    <property type="project" value="UniProtKB-KW"/>
</dbReference>
<dbReference type="GO" id="GO:0009279">
    <property type="term" value="C:cell outer membrane"/>
    <property type="evidence" value="ECO:0007669"/>
    <property type="project" value="UniProtKB-SubCell"/>
</dbReference>
<dbReference type="AlphaFoldDB" id="A9L0Y0"/>
<sequence precursor="true">MENNMFPYRILRQTHLAKQFILLSLLCYGVTHAAEQQNPAQLIDEDKPQTLITLPEAYLYMGSEIGINHYQHGCESWSIDCDKNSTMASFFAGYQFNHHLAFEVAYIDLGKAEATYLEASKQNIYQGSMRGLNLSSVASIDFGADLALFAKAGVFNWHGENKGPFSTIKADDWSPSFGVGMTYQLSDSWQARLQYEYFHHLGNDDIGGTNAHATSLGISYQFGRSRPEVITSTVINSVTNTVIKATPIELEEVTFPVLFNFDSSELFFVDSLQIIINRLIQFPQATVILRGYSDSQGSSEYNLALSKRRTDSITQYLTEHGVKPQQIIAEHYGEQYPVTDKISEQHKHLNRRVQVLLPQTIIQPQQEQR</sequence>
<dbReference type="KEGG" id="sbn:Sbal195_0701"/>
<keyword evidence="4" id="KW-1134">Transmembrane beta strand</keyword>
<feature type="chain" id="PRO_5002737592" evidence="11">
    <location>
        <begin position="34"/>
        <end position="369"/>
    </location>
</feature>
<dbReference type="InterPro" id="IPR050330">
    <property type="entry name" value="Bact_OuterMem_StrucFunc"/>
</dbReference>
<dbReference type="GO" id="GO:0006811">
    <property type="term" value="P:monoatomic ion transport"/>
    <property type="evidence" value="ECO:0007669"/>
    <property type="project" value="UniProtKB-KW"/>
</dbReference>